<accession>G0NMR3</accession>
<keyword evidence="3" id="KW-1185">Reference proteome</keyword>
<gene>
    <name evidence="2" type="ORF">CAEBREN_15978</name>
</gene>
<dbReference type="EMBL" id="GL379911">
    <property type="protein sequence ID" value="EGT34229.1"/>
    <property type="molecule type" value="Genomic_DNA"/>
</dbReference>
<feature type="compositionally biased region" description="Acidic residues" evidence="1">
    <location>
        <begin position="135"/>
        <end position="149"/>
    </location>
</feature>
<name>G0NMR3_CAEBE</name>
<reference evidence="3" key="1">
    <citation type="submission" date="2011-07" db="EMBL/GenBank/DDBJ databases">
        <authorList>
            <consortium name="Caenorhabditis brenneri Sequencing and Analysis Consortium"/>
            <person name="Wilson R.K."/>
        </authorList>
    </citation>
    <scope>NUCLEOTIDE SEQUENCE [LARGE SCALE GENOMIC DNA]</scope>
    <source>
        <strain evidence="3">PB2801</strain>
    </source>
</reference>
<dbReference type="Proteomes" id="UP000008068">
    <property type="component" value="Unassembled WGS sequence"/>
</dbReference>
<proteinExistence type="predicted"/>
<evidence type="ECO:0000256" key="1">
    <source>
        <dbReference type="SAM" id="MobiDB-lite"/>
    </source>
</evidence>
<evidence type="ECO:0000313" key="3">
    <source>
        <dbReference type="Proteomes" id="UP000008068"/>
    </source>
</evidence>
<feature type="region of interest" description="Disordered" evidence="1">
    <location>
        <begin position="128"/>
        <end position="151"/>
    </location>
</feature>
<dbReference type="InParanoid" id="G0NMR3"/>
<sequence length="255" mass="30442">MPSSMERLCDSLRELLARIRGTRRNDDNPADLPQYLQDFLDRRILISFHRRQTPEQAQRTLRRYLRTSQRDLFLQLADIRRVAYYLNFPGGPWPREDFKKKEKRKMSMEEKKWKLERLVGAAINEYDQKQNPNYDSDDDNIDEDEEGDGIPDYPYPIERVRRLYSKFARNEIWEAVDRGIELHEVLGIISLPHFARVSCLQYILFPFDTLKVTIGFRKVNIRIGNSQTNEESYAQYEWKRDGCIVSKPYKNDQPD</sequence>
<evidence type="ECO:0000313" key="2">
    <source>
        <dbReference type="EMBL" id="EGT34229.1"/>
    </source>
</evidence>
<dbReference type="HOGENOM" id="CLU_1099327_0_0_1"/>
<dbReference type="AlphaFoldDB" id="G0NMR3"/>
<organism evidence="3">
    <name type="scientific">Caenorhabditis brenneri</name>
    <name type="common">Nematode worm</name>
    <dbReference type="NCBI Taxonomy" id="135651"/>
    <lineage>
        <taxon>Eukaryota</taxon>
        <taxon>Metazoa</taxon>
        <taxon>Ecdysozoa</taxon>
        <taxon>Nematoda</taxon>
        <taxon>Chromadorea</taxon>
        <taxon>Rhabditida</taxon>
        <taxon>Rhabditina</taxon>
        <taxon>Rhabditomorpha</taxon>
        <taxon>Rhabditoidea</taxon>
        <taxon>Rhabditidae</taxon>
        <taxon>Peloderinae</taxon>
        <taxon>Caenorhabditis</taxon>
    </lineage>
</organism>
<protein>
    <submittedName>
        <fullName evidence="2">Uncharacterized protein</fullName>
    </submittedName>
</protein>